<evidence type="ECO:0000256" key="1">
    <source>
        <dbReference type="SAM" id="Phobius"/>
    </source>
</evidence>
<name>A0ABT7CLE0_9BACT</name>
<keyword evidence="1" id="KW-1133">Transmembrane helix</keyword>
<accession>A0ABT7CLE0</accession>
<dbReference type="RefSeq" id="WP_313997799.1">
    <property type="nucleotide sequence ID" value="NZ_JASJOT010000010.1"/>
</dbReference>
<protein>
    <recommendedName>
        <fullName evidence="4">Histidine kinase</fullName>
    </recommendedName>
</protein>
<keyword evidence="1" id="KW-0812">Transmembrane</keyword>
<evidence type="ECO:0000313" key="2">
    <source>
        <dbReference type="EMBL" id="MDJ1494552.1"/>
    </source>
</evidence>
<evidence type="ECO:0008006" key="4">
    <source>
        <dbReference type="Google" id="ProtNLM"/>
    </source>
</evidence>
<feature type="transmembrane region" description="Helical" evidence="1">
    <location>
        <begin position="56"/>
        <end position="74"/>
    </location>
</feature>
<comment type="caution">
    <text evidence="2">The sequence shown here is derived from an EMBL/GenBank/DDBJ whole genome shotgun (WGS) entry which is preliminary data.</text>
</comment>
<evidence type="ECO:0000313" key="3">
    <source>
        <dbReference type="Proteomes" id="UP001228581"/>
    </source>
</evidence>
<proteinExistence type="predicted"/>
<dbReference type="Proteomes" id="UP001228581">
    <property type="component" value="Unassembled WGS sequence"/>
</dbReference>
<gene>
    <name evidence="2" type="ORF">QNI19_16525</name>
</gene>
<keyword evidence="1" id="KW-0472">Membrane</keyword>
<organism evidence="2 3">
    <name type="scientific">Xanthocytophaga flava</name>
    <dbReference type="NCBI Taxonomy" id="3048013"/>
    <lineage>
        <taxon>Bacteria</taxon>
        <taxon>Pseudomonadati</taxon>
        <taxon>Bacteroidota</taxon>
        <taxon>Cytophagia</taxon>
        <taxon>Cytophagales</taxon>
        <taxon>Rhodocytophagaceae</taxon>
        <taxon>Xanthocytophaga</taxon>
    </lineage>
</organism>
<dbReference type="EMBL" id="JASJOT010000010">
    <property type="protein sequence ID" value="MDJ1494552.1"/>
    <property type="molecule type" value="Genomic_DNA"/>
</dbReference>
<reference evidence="2 3" key="1">
    <citation type="submission" date="2023-05" db="EMBL/GenBank/DDBJ databases">
        <authorList>
            <person name="Zhang X."/>
        </authorList>
    </citation>
    <scope>NUCLEOTIDE SEQUENCE [LARGE SCALE GENOMIC DNA]</scope>
    <source>
        <strain evidence="2 3">DM2B3-1</strain>
    </source>
</reference>
<keyword evidence="3" id="KW-1185">Reference proteome</keyword>
<sequence>MKFPKLLSFFQRRKKLESRLESVETAQVVLLNQAIMQQQVNIHQQALNKVSLKSNMLTLIALVLLLGLVAYLLFKKPVRPIFLETL</sequence>